<dbReference type="EMBL" id="JASBWU010000002">
    <property type="protein sequence ID" value="KAJ9124136.1"/>
    <property type="molecule type" value="Genomic_DNA"/>
</dbReference>
<evidence type="ECO:0000313" key="1">
    <source>
        <dbReference type="EMBL" id="KAJ9124136.1"/>
    </source>
</evidence>
<gene>
    <name evidence="1" type="ORF">QFC22_000932</name>
</gene>
<name>A0ACC2XM84_9TREE</name>
<accession>A0ACC2XM84</accession>
<sequence length="669" mass="72948">MCCSSAGRQSGPPGQFINLGSKHSPVMFSNAYSGSTTVSQGEFDPSLSLHEQNYGAVNGIIMAQQPGATQKPEMPSQESQYALPPISQDFARPLLSETRRPATSAGVVQRLLSTGAFNANSSAGGSSHGDFDQSPDLHQNQPEQAAYNHMNGMILPQSSMSRPEVRPQNSAYAVALPPISQDFARPSSTETRRPATSAGIIQRSMAPGTFGAMSAMNAANLEAQRRASIGLGTISEHPQHHQQHHHHQSNQQAQQQVADHHNNHQQLPQSSHSSSGYNMPSTQGNYAHLTLEHQQHQQSQQRRQGEIPNYNGTFAHTLDGIDPNLTGMLNYMDITRRFSVPTLTNAPFKYPITPASATTGASGLNSARNINNVRFNPIKAESAQTLGNQYENAQQRPGSSGGPIFPSDYRVGIPGSYDPATGAPNGFFGGAGDMTPQQQQQLYTLQSAASGVFPSTSYSSNGSMIDHRNSSYSSVSLDSTRHDSLTDNSRNPSLPDIYFNHLHPRRTSIDSRNPSLPDIYLHPQLQQQLQRRQSTGHSTTLADAAAHQMALGDRSDDPLSGPAHKKRPRRKFDQIERLYLCGFEGCNKSYGTLNHLNAHVSMQKHGQKRRPEAIAHSSEFKEIRAAWRRRKKEEAKMAAEHVAAVHGGGVNVEDAEKAAYEAQGKWLAH</sequence>
<protein>
    <submittedName>
        <fullName evidence="1">Uncharacterized protein</fullName>
    </submittedName>
</protein>
<keyword evidence="2" id="KW-1185">Reference proteome</keyword>
<dbReference type="Proteomes" id="UP001243375">
    <property type="component" value="Unassembled WGS sequence"/>
</dbReference>
<proteinExistence type="predicted"/>
<evidence type="ECO:0000313" key="2">
    <source>
        <dbReference type="Proteomes" id="UP001243375"/>
    </source>
</evidence>
<reference evidence="1" key="1">
    <citation type="submission" date="2023-04" db="EMBL/GenBank/DDBJ databases">
        <title>Draft Genome sequencing of Naganishia species isolated from polar environments using Oxford Nanopore Technology.</title>
        <authorList>
            <person name="Leo P."/>
            <person name="Venkateswaran K."/>
        </authorList>
    </citation>
    <scope>NUCLEOTIDE SEQUENCE</scope>
    <source>
        <strain evidence="1">MNA-CCFEE 5425</strain>
    </source>
</reference>
<comment type="caution">
    <text evidence="1">The sequence shown here is derived from an EMBL/GenBank/DDBJ whole genome shotgun (WGS) entry which is preliminary data.</text>
</comment>
<organism evidence="1 2">
    <name type="scientific">Naganishia vaughanmartiniae</name>
    <dbReference type="NCBI Taxonomy" id="1424756"/>
    <lineage>
        <taxon>Eukaryota</taxon>
        <taxon>Fungi</taxon>
        <taxon>Dikarya</taxon>
        <taxon>Basidiomycota</taxon>
        <taxon>Agaricomycotina</taxon>
        <taxon>Tremellomycetes</taxon>
        <taxon>Filobasidiales</taxon>
        <taxon>Filobasidiaceae</taxon>
        <taxon>Naganishia</taxon>
    </lineage>
</organism>